<dbReference type="GO" id="GO:0008654">
    <property type="term" value="P:phospholipid biosynthetic process"/>
    <property type="evidence" value="ECO:0007669"/>
    <property type="project" value="TreeGrafter"/>
</dbReference>
<feature type="transmembrane region" description="Helical" evidence="2">
    <location>
        <begin position="370"/>
        <end position="391"/>
    </location>
</feature>
<dbReference type="InterPro" id="IPR002123">
    <property type="entry name" value="Plipid/glycerol_acylTrfase"/>
</dbReference>
<dbReference type="InterPro" id="IPR052744">
    <property type="entry name" value="GPAT/DAPAT"/>
</dbReference>
<dbReference type="CDD" id="cd07992">
    <property type="entry name" value="LPLAT_AAK14816-like"/>
    <property type="match status" value="1"/>
</dbReference>
<dbReference type="EMBL" id="JAPDMQ010000013">
    <property type="protein sequence ID" value="KAK0540454.1"/>
    <property type="molecule type" value="Genomic_DNA"/>
</dbReference>
<gene>
    <name evidence="4" type="ORF">OC842_000483</name>
</gene>
<dbReference type="Pfam" id="PF01553">
    <property type="entry name" value="Acyltransferase"/>
    <property type="match status" value="1"/>
</dbReference>
<feature type="transmembrane region" description="Helical" evidence="2">
    <location>
        <begin position="440"/>
        <end position="458"/>
    </location>
</feature>
<keyword evidence="2" id="KW-0812">Transmembrane</keyword>
<evidence type="ECO:0000256" key="2">
    <source>
        <dbReference type="SAM" id="Phobius"/>
    </source>
</evidence>
<name>A0AAN6JN37_9BASI</name>
<keyword evidence="2" id="KW-0472">Membrane</keyword>
<dbReference type="GO" id="GO:0004366">
    <property type="term" value="F:glycerol-3-phosphate O-acyltransferase activity"/>
    <property type="evidence" value="ECO:0007669"/>
    <property type="project" value="TreeGrafter"/>
</dbReference>
<feature type="transmembrane region" description="Helical" evidence="2">
    <location>
        <begin position="412"/>
        <end position="434"/>
    </location>
</feature>
<organism evidence="4 5">
    <name type="scientific">Tilletia horrida</name>
    <dbReference type="NCBI Taxonomy" id="155126"/>
    <lineage>
        <taxon>Eukaryota</taxon>
        <taxon>Fungi</taxon>
        <taxon>Dikarya</taxon>
        <taxon>Basidiomycota</taxon>
        <taxon>Ustilaginomycotina</taxon>
        <taxon>Exobasidiomycetes</taxon>
        <taxon>Tilletiales</taxon>
        <taxon>Tilletiaceae</taxon>
        <taxon>Tilletia</taxon>
    </lineage>
</organism>
<evidence type="ECO:0000313" key="5">
    <source>
        <dbReference type="Proteomes" id="UP001176521"/>
    </source>
</evidence>
<evidence type="ECO:0000259" key="3">
    <source>
        <dbReference type="SMART" id="SM00563"/>
    </source>
</evidence>
<feature type="domain" description="Phospholipid/glycerol acyltransferase" evidence="3">
    <location>
        <begin position="66"/>
        <end position="198"/>
    </location>
</feature>
<dbReference type="SMART" id="SM00563">
    <property type="entry name" value="PlsC"/>
    <property type="match status" value="1"/>
</dbReference>
<feature type="region of interest" description="Disordered" evidence="1">
    <location>
        <begin position="1"/>
        <end position="25"/>
    </location>
</feature>
<proteinExistence type="predicted"/>
<dbReference type="PANTHER" id="PTHR31605">
    <property type="entry name" value="GLYCEROL-3-PHOSPHATE O-ACYLTRANSFERASE 1"/>
    <property type="match status" value="1"/>
</dbReference>
<dbReference type="GO" id="GO:0016287">
    <property type="term" value="F:glycerone-phosphate O-acyltransferase activity"/>
    <property type="evidence" value="ECO:0007669"/>
    <property type="project" value="TreeGrafter"/>
</dbReference>
<keyword evidence="2" id="KW-1133">Transmembrane helix</keyword>
<dbReference type="AlphaFoldDB" id="A0AAN6JN37"/>
<keyword evidence="5" id="KW-1185">Reference proteome</keyword>
<sequence>MARVSSSSSEHAQAGSSATASKRSSGPPHFGYAFNFMRWVGTTSIARFFDRIAVVGGEDVPAKGPLIIVATHPATIVDTMVITTHMPHGRKMHFWAKTGLFKSHPIASWLLHNSGNLPVDRKTRNNQKLFASTFQALRKGHAICLFPEGGSFTEPHLHSIKAGAAWAALEYSRYLAIHNARHPEVTRVQVVPIGLSYSDKSRMGSSVVINFGRVFSIDEYTSDFLRASDATDPLAREAVQALTDRIRDELKSLTLNAADWPTWHAMRMARELLWPKRRSLAMDNFLDASNAILDLVSDDRYPAQEDFLRKRAAKARDALCRLQCLCIAANTDLFTLNDIATGLARRRRPTDTVPTPHWPLRSLTRQSYSLSWRALYLGPLLALHAPVLLITAWLQATRSSHEEESMASAKTLVALTLTLLLYLGLATLIAAPFLLTPPGWIVAAAILFTINQTLRLTMLPAYERVKRWVGFSRLLAASIGAPLEGFALTEASPSVKLAIEKVSVGPPVQDTINKVLAKRGERRGIASWRRPMRARFMAVLLRTRAEARQALQLLLDALEDRAHGAVVSNNGTSTGAFEIDGPVPPEVQQAADAGVQSVTDDFTGKTFRTGGLAAQLDAIDQVRFLGGRLRLEYGKQFASQWS</sequence>
<reference evidence="4" key="1">
    <citation type="journal article" date="2023" name="PhytoFront">
        <title>Draft Genome Resources of Seven Strains of Tilletia horrida, Causal Agent of Kernel Smut of Rice.</title>
        <authorList>
            <person name="Khanal S."/>
            <person name="Antony Babu S."/>
            <person name="Zhou X.G."/>
        </authorList>
    </citation>
    <scope>NUCLEOTIDE SEQUENCE</scope>
    <source>
        <strain evidence="4">TX3</strain>
    </source>
</reference>
<dbReference type="SUPFAM" id="SSF69593">
    <property type="entry name" value="Glycerol-3-phosphate (1)-acyltransferase"/>
    <property type="match status" value="1"/>
</dbReference>
<comment type="caution">
    <text evidence="4">The sequence shown here is derived from an EMBL/GenBank/DDBJ whole genome shotgun (WGS) entry which is preliminary data.</text>
</comment>
<dbReference type="Proteomes" id="UP001176521">
    <property type="component" value="Unassembled WGS sequence"/>
</dbReference>
<protein>
    <recommendedName>
        <fullName evidence="3">Phospholipid/glycerol acyltransferase domain-containing protein</fullName>
    </recommendedName>
</protein>
<accession>A0AAN6JN37</accession>
<evidence type="ECO:0000256" key="1">
    <source>
        <dbReference type="SAM" id="MobiDB-lite"/>
    </source>
</evidence>
<feature type="compositionally biased region" description="Low complexity" evidence="1">
    <location>
        <begin position="1"/>
        <end position="18"/>
    </location>
</feature>
<dbReference type="PANTHER" id="PTHR31605:SF0">
    <property type="entry name" value="GLYCEROL-3-PHOSPHATE O-ACYLTRANSFERASE 1"/>
    <property type="match status" value="1"/>
</dbReference>
<evidence type="ECO:0000313" key="4">
    <source>
        <dbReference type="EMBL" id="KAK0540454.1"/>
    </source>
</evidence>